<protein>
    <submittedName>
        <fullName evidence="1">Nuclease inhibitor protein</fullName>
    </submittedName>
</protein>
<organism evidence="1 2">
    <name type="scientific">Thermoflavimicrobium daqui</name>
    <dbReference type="NCBI Taxonomy" id="2137476"/>
    <lineage>
        <taxon>Bacteria</taxon>
        <taxon>Bacillati</taxon>
        <taxon>Bacillota</taxon>
        <taxon>Bacilli</taxon>
        <taxon>Bacillales</taxon>
        <taxon>Thermoactinomycetaceae</taxon>
        <taxon>Thermoflavimicrobium</taxon>
    </lineage>
</organism>
<dbReference type="Pfam" id="PF07352">
    <property type="entry name" value="Phage_Mu_Gam"/>
    <property type="match status" value="1"/>
</dbReference>
<sequence>MFFIKSCNLNPTLKESLEQTIICEEFTVDDQEKANWALRKLRSLQEKKLANEELANKEKAKIDAWLNEVNSQLDQDIEYFQGLLTAYAIRLRQEDPKFKSIKLPNGKFGFRKQQPKWQYDDRKLLEYLKLNNLNELIRTKEEVDKSKLKKLVQIVNGQAIDPEAGEVIDRITIVEDKFKIDL</sequence>
<dbReference type="Proteomes" id="UP000251213">
    <property type="component" value="Unassembled WGS sequence"/>
</dbReference>
<dbReference type="EMBL" id="QJKK01000024">
    <property type="protein sequence ID" value="RAL20827.1"/>
    <property type="molecule type" value="Genomic_DNA"/>
</dbReference>
<dbReference type="GO" id="GO:0003690">
    <property type="term" value="F:double-stranded DNA binding"/>
    <property type="evidence" value="ECO:0007669"/>
    <property type="project" value="InterPro"/>
</dbReference>
<accession>A0A364K0G2</accession>
<evidence type="ECO:0000313" key="2">
    <source>
        <dbReference type="Proteomes" id="UP000251213"/>
    </source>
</evidence>
<reference evidence="1 2" key="1">
    <citation type="submission" date="2018-06" db="EMBL/GenBank/DDBJ databases">
        <title>Thermoflavimicrobium daqus sp. nov., a thermophilic microbe isolated from Moutai-flavour Daqu.</title>
        <authorList>
            <person name="Wang X."/>
            <person name="Zhou H."/>
        </authorList>
    </citation>
    <scope>NUCLEOTIDE SEQUENCE [LARGE SCALE GENOMIC DNA]</scope>
    <source>
        <strain evidence="1 2">FBKL4.011</strain>
    </source>
</reference>
<dbReference type="InterPro" id="IPR009951">
    <property type="entry name" value="Host-nuc_inhib_Gam"/>
</dbReference>
<name>A0A364K0G2_9BACL</name>
<comment type="caution">
    <text evidence="1">The sequence shown here is derived from an EMBL/GenBank/DDBJ whole genome shotgun (WGS) entry which is preliminary data.</text>
</comment>
<dbReference type="AlphaFoldDB" id="A0A364K0G2"/>
<gene>
    <name evidence="1" type="ORF">DL897_17670</name>
</gene>
<dbReference type="SUPFAM" id="SSF161266">
    <property type="entry name" value="Gam-like"/>
    <property type="match status" value="1"/>
</dbReference>
<reference evidence="1 2" key="2">
    <citation type="submission" date="2018-06" db="EMBL/GenBank/DDBJ databases">
        <authorList>
            <person name="Zhirakovskaya E."/>
        </authorList>
    </citation>
    <scope>NUCLEOTIDE SEQUENCE [LARGE SCALE GENOMIC DNA]</scope>
    <source>
        <strain evidence="1 2">FBKL4.011</strain>
    </source>
</reference>
<proteinExistence type="predicted"/>
<evidence type="ECO:0000313" key="1">
    <source>
        <dbReference type="EMBL" id="RAL20827.1"/>
    </source>
</evidence>
<dbReference type="GO" id="GO:0042262">
    <property type="term" value="P:DNA protection"/>
    <property type="evidence" value="ECO:0007669"/>
    <property type="project" value="InterPro"/>
</dbReference>
<dbReference type="OrthoDB" id="1908548at2"/>
<keyword evidence="2" id="KW-1185">Reference proteome</keyword>